<dbReference type="Gene3D" id="1.10.10.60">
    <property type="entry name" value="Homeodomain-like"/>
    <property type="match status" value="1"/>
</dbReference>
<dbReference type="Pfam" id="PF00440">
    <property type="entry name" value="TetR_N"/>
    <property type="match status" value="1"/>
</dbReference>
<dbReference type="PANTHER" id="PTHR30055">
    <property type="entry name" value="HTH-TYPE TRANSCRIPTIONAL REGULATOR RUTR"/>
    <property type="match status" value="1"/>
</dbReference>
<comment type="caution">
    <text evidence="4">The sequence shown here is derived from an EMBL/GenBank/DDBJ whole genome shotgun (WGS) entry which is preliminary data.</text>
</comment>
<evidence type="ECO:0000256" key="2">
    <source>
        <dbReference type="PROSITE-ProRule" id="PRU00335"/>
    </source>
</evidence>
<dbReference type="PRINTS" id="PR00455">
    <property type="entry name" value="HTHTETR"/>
</dbReference>
<dbReference type="PROSITE" id="PS01081">
    <property type="entry name" value="HTH_TETR_1"/>
    <property type="match status" value="1"/>
</dbReference>
<proteinExistence type="predicted"/>
<dbReference type="RefSeq" id="WP_176863399.1">
    <property type="nucleotide sequence ID" value="NZ_JABXWT010000002.1"/>
</dbReference>
<dbReference type="Proteomes" id="UP000630805">
    <property type="component" value="Unassembled WGS sequence"/>
</dbReference>
<protein>
    <submittedName>
        <fullName evidence="4">TetR/AcrR family transcriptional regulator</fullName>
    </submittedName>
</protein>
<reference evidence="4 5" key="1">
    <citation type="submission" date="2020-06" db="EMBL/GenBank/DDBJ databases">
        <authorList>
            <person name="Cao W.R."/>
        </authorList>
    </citation>
    <scope>NUCLEOTIDE SEQUENCE [LARGE SCALE GENOMIC DNA]</scope>
    <source>
        <strain evidence="4 5">B1Z28</strain>
    </source>
</reference>
<dbReference type="Gene3D" id="1.10.357.10">
    <property type="entry name" value="Tetracycline Repressor, domain 2"/>
    <property type="match status" value="1"/>
</dbReference>
<dbReference type="SUPFAM" id="SSF46689">
    <property type="entry name" value="Homeodomain-like"/>
    <property type="match status" value="1"/>
</dbReference>
<dbReference type="InterPro" id="IPR036271">
    <property type="entry name" value="Tet_transcr_reg_TetR-rel_C_sf"/>
</dbReference>
<keyword evidence="1 2" id="KW-0238">DNA-binding</keyword>
<gene>
    <name evidence="4" type="ORF">HW561_07930</name>
</gene>
<feature type="DNA-binding region" description="H-T-H motif" evidence="2">
    <location>
        <begin position="32"/>
        <end position="51"/>
    </location>
</feature>
<dbReference type="Pfam" id="PF14246">
    <property type="entry name" value="TetR_C_7"/>
    <property type="match status" value="1"/>
</dbReference>
<evidence type="ECO:0000256" key="1">
    <source>
        <dbReference type="ARBA" id="ARBA00023125"/>
    </source>
</evidence>
<evidence type="ECO:0000313" key="4">
    <source>
        <dbReference type="EMBL" id="NVO55715.1"/>
    </source>
</evidence>
<keyword evidence="5" id="KW-1185">Reference proteome</keyword>
<dbReference type="PANTHER" id="PTHR30055:SF224">
    <property type="entry name" value="TRANSCRIPTIONAL REGULATOR TETR FAMILY"/>
    <property type="match status" value="1"/>
</dbReference>
<evidence type="ECO:0000313" key="5">
    <source>
        <dbReference type="Proteomes" id="UP000630805"/>
    </source>
</evidence>
<dbReference type="InterPro" id="IPR009057">
    <property type="entry name" value="Homeodomain-like_sf"/>
</dbReference>
<name>A0ABX2PPN9_9RHOB</name>
<dbReference type="InterPro" id="IPR050109">
    <property type="entry name" value="HTH-type_TetR-like_transc_reg"/>
</dbReference>
<evidence type="ECO:0000259" key="3">
    <source>
        <dbReference type="PROSITE" id="PS50977"/>
    </source>
</evidence>
<sequence>MNECSAPNAAKHAQIIEAAVAEFQEKGFAAASMDRISTRAEVSKRTLYKYFESKENLFRSIVIELSSRFAEVLEIRYEKGRGIREQLTELAWAEGRILMLPDVIAMSRMVISETLRNPTLAAEAQGKLDKTATFIAMLRDAAEDGQLQINDPEQAGREFIGLIKARAFWPMLFTGAVLSPPEMAETIESSVEMMISRYGRDAAQSPD</sequence>
<accession>A0ABX2PPN9</accession>
<dbReference type="InterPro" id="IPR039536">
    <property type="entry name" value="TetR_C_Proteobacteria"/>
</dbReference>
<dbReference type="InterPro" id="IPR023772">
    <property type="entry name" value="DNA-bd_HTH_TetR-type_CS"/>
</dbReference>
<feature type="domain" description="HTH tetR-type" evidence="3">
    <location>
        <begin position="9"/>
        <end position="69"/>
    </location>
</feature>
<dbReference type="SUPFAM" id="SSF48498">
    <property type="entry name" value="Tetracyclin repressor-like, C-terminal domain"/>
    <property type="match status" value="1"/>
</dbReference>
<dbReference type="InterPro" id="IPR001647">
    <property type="entry name" value="HTH_TetR"/>
</dbReference>
<organism evidence="4 5">
    <name type="scientific">Ruegeria haliotis</name>
    <dbReference type="NCBI Taxonomy" id="2747601"/>
    <lineage>
        <taxon>Bacteria</taxon>
        <taxon>Pseudomonadati</taxon>
        <taxon>Pseudomonadota</taxon>
        <taxon>Alphaproteobacteria</taxon>
        <taxon>Rhodobacterales</taxon>
        <taxon>Roseobacteraceae</taxon>
        <taxon>Ruegeria</taxon>
    </lineage>
</organism>
<dbReference type="PROSITE" id="PS50977">
    <property type="entry name" value="HTH_TETR_2"/>
    <property type="match status" value="1"/>
</dbReference>
<dbReference type="EMBL" id="JABXWT010000002">
    <property type="protein sequence ID" value="NVO55715.1"/>
    <property type="molecule type" value="Genomic_DNA"/>
</dbReference>